<sequence>MSVETGLSVAALRSFAALVPMLLAGALWLTATPRVRGAAFLALLWNLVALLLVNALAVQQQWWSFGTEGTMWAAVAVDVVLGWAALWGAVPILSMEWVRPEVTVCVLVVADVLAMGSLRPLVALESTWWWGEMLAVSVALVPGVVLGVLTVRERALRVRASLQVVLFGTLIGFVIPTVAFELSGTGWFVRLREVGGVFDWLLIQFGVLISILALRAVAEFATVGGGTPFPWDPPKRMVVTGPYAYVTNPMQLSAVALLVIAAALFREPSIAVAAVIGVAFSAGLAAWHERTELDDRFGSAWLEYRASVREWRPRWTPVGLAPATLYASVTCDPCSSVGPWFERRAPVGLVVAAAETHSDALTRVRYEGAVTLTGTRAVAAALEHVSLGWALVGWTMRAPALGWFLQLLVDACGGGPRTIDASD</sequence>
<name>A0ABZ2PJ65_9NOCA</name>
<keyword evidence="2" id="KW-0489">Methyltransferase</keyword>
<evidence type="ECO:0000313" key="2">
    <source>
        <dbReference type="EMBL" id="WXG69212.1"/>
    </source>
</evidence>
<feature type="transmembrane region" description="Helical" evidence="1">
    <location>
        <begin position="70"/>
        <end position="90"/>
    </location>
</feature>
<keyword evidence="3" id="KW-1185">Reference proteome</keyword>
<feature type="transmembrane region" description="Helical" evidence="1">
    <location>
        <begin position="128"/>
        <end position="149"/>
    </location>
</feature>
<feature type="transmembrane region" description="Helical" evidence="1">
    <location>
        <begin position="270"/>
        <end position="287"/>
    </location>
</feature>
<feature type="transmembrane region" description="Helical" evidence="1">
    <location>
        <begin position="12"/>
        <end position="31"/>
    </location>
</feature>
<feature type="transmembrane region" description="Helical" evidence="1">
    <location>
        <begin position="243"/>
        <end position="264"/>
    </location>
</feature>
<dbReference type="EMBL" id="CP147846">
    <property type="protein sequence ID" value="WXG69212.1"/>
    <property type="molecule type" value="Genomic_DNA"/>
</dbReference>
<gene>
    <name evidence="2" type="ORF">WDS16_01205</name>
</gene>
<dbReference type="GO" id="GO:0008168">
    <property type="term" value="F:methyltransferase activity"/>
    <property type="evidence" value="ECO:0007669"/>
    <property type="project" value="UniProtKB-KW"/>
</dbReference>
<keyword evidence="1" id="KW-0812">Transmembrane</keyword>
<dbReference type="Proteomes" id="UP001432000">
    <property type="component" value="Chromosome"/>
</dbReference>
<reference evidence="2 3" key="1">
    <citation type="submission" date="2024-03" db="EMBL/GenBank/DDBJ databases">
        <title>Natural products discovery in diverse microorganisms through a two-stage MS feature dereplication strategy.</title>
        <authorList>
            <person name="Zhang R."/>
        </authorList>
    </citation>
    <scope>NUCLEOTIDE SEQUENCE [LARGE SCALE GENOMIC DNA]</scope>
    <source>
        <strain evidence="2 3">18930</strain>
    </source>
</reference>
<feature type="transmembrane region" description="Helical" evidence="1">
    <location>
        <begin position="102"/>
        <end position="122"/>
    </location>
</feature>
<keyword evidence="2" id="KW-0808">Transferase</keyword>
<dbReference type="Gene3D" id="1.20.120.1630">
    <property type="match status" value="1"/>
</dbReference>
<keyword evidence="1" id="KW-0472">Membrane</keyword>
<dbReference type="RefSeq" id="WP_338889881.1">
    <property type="nucleotide sequence ID" value="NZ_CP147846.1"/>
</dbReference>
<keyword evidence="1" id="KW-1133">Transmembrane helix</keyword>
<dbReference type="GO" id="GO:0032259">
    <property type="term" value="P:methylation"/>
    <property type="evidence" value="ECO:0007669"/>
    <property type="project" value="UniProtKB-KW"/>
</dbReference>
<feature type="transmembrane region" description="Helical" evidence="1">
    <location>
        <begin position="200"/>
        <end position="222"/>
    </location>
</feature>
<organism evidence="2 3">
    <name type="scientific">Rhodococcus sovatensis</name>
    <dbReference type="NCBI Taxonomy" id="1805840"/>
    <lineage>
        <taxon>Bacteria</taxon>
        <taxon>Bacillati</taxon>
        <taxon>Actinomycetota</taxon>
        <taxon>Actinomycetes</taxon>
        <taxon>Mycobacteriales</taxon>
        <taxon>Nocardiaceae</taxon>
        <taxon>Rhodococcus</taxon>
    </lineage>
</organism>
<evidence type="ECO:0000256" key="1">
    <source>
        <dbReference type="SAM" id="Phobius"/>
    </source>
</evidence>
<evidence type="ECO:0000313" key="3">
    <source>
        <dbReference type="Proteomes" id="UP001432000"/>
    </source>
</evidence>
<protein>
    <submittedName>
        <fullName evidence="2">Methyltransferase</fullName>
    </submittedName>
</protein>
<accession>A0ABZ2PJ65</accession>
<proteinExistence type="predicted"/>
<feature type="transmembrane region" description="Helical" evidence="1">
    <location>
        <begin position="38"/>
        <end position="58"/>
    </location>
</feature>
<feature type="transmembrane region" description="Helical" evidence="1">
    <location>
        <begin position="161"/>
        <end position="180"/>
    </location>
</feature>